<dbReference type="EMBL" id="JAGMUV010000038">
    <property type="protein sequence ID" value="KAH7112373.1"/>
    <property type="molecule type" value="Genomic_DNA"/>
</dbReference>
<dbReference type="AlphaFoldDB" id="A0A9P9D4D6"/>
<comment type="caution">
    <text evidence="2">The sequence shown here is derived from an EMBL/GenBank/DDBJ whole genome shotgun (WGS) entry which is preliminary data.</text>
</comment>
<protein>
    <recommendedName>
        <fullName evidence="1">DUF7587 domain-containing protein</fullName>
    </recommendedName>
</protein>
<evidence type="ECO:0000259" key="1">
    <source>
        <dbReference type="Pfam" id="PF24494"/>
    </source>
</evidence>
<feature type="domain" description="DUF7587" evidence="1">
    <location>
        <begin position="71"/>
        <end position="182"/>
    </location>
</feature>
<dbReference type="OrthoDB" id="3483554at2759"/>
<dbReference type="Proteomes" id="UP000738349">
    <property type="component" value="Unassembled WGS sequence"/>
</dbReference>
<proteinExistence type="predicted"/>
<evidence type="ECO:0000313" key="2">
    <source>
        <dbReference type="EMBL" id="KAH7112373.1"/>
    </source>
</evidence>
<reference evidence="2" key="1">
    <citation type="journal article" date="2021" name="Nat. Commun.">
        <title>Genetic determinants of endophytism in the Arabidopsis root mycobiome.</title>
        <authorList>
            <person name="Mesny F."/>
            <person name="Miyauchi S."/>
            <person name="Thiergart T."/>
            <person name="Pickel B."/>
            <person name="Atanasova L."/>
            <person name="Karlsson M."/>
            <person name="Huettel B."/>
            <person name="Barry K.W."/>
            <person name="Haridas S."/>
            <person name="Chen C."/>
            <person name="Bauer D."/>
            <person name="Andreopoulos W."/>
            <person name="Pangilinan J."/>
            <person name="LaButti K."/>
            <person name="Riley R."/>
            <person name="Lipzen A."/>
            <person name="Clum A."/>
            <person name="Drula E."/>
            <person name="Henrissat B."/>
            <person name="Kohler A."/>
            <person name="Grigoriev I.V."/>
            <person name="Martin F.M."/>
            <person name="Hacquard S."/>
        </authorList>
    </citation>
    <scope>NUCLEOTIDE SEQUENCE</scope>
    <source>
        <strain evidence="2">MPI-CAGE-AT-0147</strain>
    </source>
</reference>
<dbReference type="Pfam" id="PF24494">
    <property type="entry name" value="DUF7587"/>
    <property type="match status" value="1"/>
</dbReference>
<sequence>MEDLDLDYRAVQRLLLPSAITLSTEEWLHSWLTPCCPSLKVPLLRLWDSYSGSQPGERNNMESRDPNKRLDTAESRIKSLTTHINHATWEPTPYISFTSSPQAITELASLRNHRNRGPHTLTAIHPGIRRSKQLPILDVEAEMNHYNIPDPYRRSKEYYKGHYVCIWKVTEAEIVGHWSWDALNQNPDWYDDIVLPAFEQFGSQRPNDMSYDFSLSNAMANLSVVDNRYTKNDDDSDNHSEGLPCYWETGSSWDTDDEVEEANRSDDIIKIIEGDW</sequence>
<organism evidence="2 3">
    <name type="scientific">Dactylonectria macrodidyma</name>
    <dbReference type="NCBI Taxonomy" id="307937"/>
    <lineage>
        <taxon>Eukaryota</taxon>
        <taxon>Fungi</taxon>
        <taxon>Dikarya</taxon>
        <taxon>Ascomycota</taxon>
        <taxon>Pezizomycotina</taxon>
        <taxon>Sordariomycetes</taxon>
        <taxon>Hypocreomycetidae</taxon>
        <taxon>Hypocreales</taxon>
        <taxon>Nectriaceae</taxon>
        <taxon>Dactylonectria</taxon>
    </lineage>
</organism>
<evidence type="ECO:0000313" key="3">
    <source>
        <dbReference type="Proteomes" id="UP000738349"/>
    </source>
</evidence>
<accession>A0A9P9D4D6</accession>
<dbReference type="InterPro" id="IPR056009">
    <property type="entry name" value="DUF7587"/>
</dbReference>
<gene>
    <name evidence="2" type="ORF">EDB81DRAFT_768325</name>
</gene>
<keyword evidence="3" id="KW-1185">Reference proteome</keyword>
<name>A0A9P9D4D6_9HYPO</name>